<gene>
    <name evidence="2" type="ORF">FKW44_023424</name>
</gene>
<sequence length="403" mass="46262">IEGFDWLPHLKGRRAIKSLPSYWIIMMLPWILLLLLAHDDCLGELTLGETSDVESLVSDGKLQYELIKSNAKLPQYGKCWLSALEFLHNGCGSLTDEIQSRIALKFANCFLEKAGLNTYACPEEEPIRECLRNVDHNAFTSYNGFFMQARSISGTRPQRDGYRAGRGSFSKEMQEVQSKNLEFQRSMMENGTALSHALEASRTNVRDMLSEFRSSTDEQRSMIFEIFDRVSQLQNLVLSEVSWIYVRGLLWGSLLFVYVLTATKRTAEARLWMLLIISINFGIERAVTSGSLPANGDFVAQIRDDLSTRLYERVWNVRKVCSLLFQRLYKINNKLLEDIQKQNLELRQLMESHRLDLTQSSSETKLPSLQSHEFSSCHTRDCFDDEEDQEDNADTSSLDRCVD</sequence>
<evidence type="ECO:0000313" key="2">
    <source>
        <dbReference type="EMBL" id="QQP35256.1"/>
    </source>
</evidence>
<dbReference type="OrthoDB" id="377549at2759"/>
<dbReference type="Proteomes" id="UP000595437">
    <property type="component" value="Chromosome 18"/>
</dbReference>
<reference evidence="3" key="1">
    <citation type="submission" date="2021-01" db="EMBL/GenBank/DDBJ databases">
        <title>Caligus Genome Assembly.</title>
        <authorList>
            <person name="Gallardo-Escarate C."/>
        </authorList>
    </citation>
    <scope>NUCLEOTIDE SEQUENCE [LARGE SCALE GENOMIC DNA]</scope>
</reference>
<protein>
    <submittedName>
        <fullName evidence="2">LOC100176859</fullName>
    </submittedName>
</protein>
<name>A0A7T8GPS7_CALRO</name>
<organism evidence="2 3">
    <name type="scientific">Caligus rogercresseyi</name>
    <name type="common">Sea louse</name>
    <dbReference type="NCBI Taxonomy" id="217165"/>
    <lineage>
        <taxon>Eukaryota</taxon>
        <taxon>Metazoa</taxon>
        <taxon>Ecdysozoa</taxon>
        <taxon>Arthropoda</taxon>
        <taxon>Crustacea</taxon>
        <taxon>Multicrustacea</taxon>
        <taxon>Hexanauplia</taxon>
        <taxon>Copepoda</taxon>
        <taxon>Siphonostomatoida</taxon>
        <taxon>Caligidae</taxon>
        <taxon>Caligus</taxon>
    </lineage>
</organism>
<dbReference type="PANTHER" id="PTHR33538:SF2">
    <property type="entry name" value="PROTEIN GAMETE EXPRESSED 1"/>
    <property type="match status" value="1"/>
</dbReference>
<feature type="non-terminal residue" evidence="2">
    <location>
        <position position="1"/>
    </location>
</feature>
<accession>A0A7T8GPS7</accession>
<dbReference type="PANTHER" id="PTHR33538">
    <property type="entry name" value="PROTEIN GAMETE EXPRESSED 1"/>
    <property type="match status" value="1"/>
</dbReference>
<dbReference type="EMBL" id="CP045907">
    <property type="protein sequence ID" value="QQP35256.1"/>
    <property type="molecule type" value="Genomic_DNA"/>
</dbReference>
<evidence type="ECO:0000256" key="1">
    <source>
        <dbReference type="SAM" id="Phobius"/>
    </source>
</evidence>
<keyword evidence="3" id="KW-1185">Reference proteome</keyword>
<keyword evidence="1" id="KW-1133">Transmembrane helix</keyword>
<feature type="transmembrane region" description="Helical" evidence="1">
    <location>
        <begin position="21"/>
        <end position="38"/>
    </location>
</feature>
<proteinExistence type="predicted"/>
<dbReference type="AlphaFoldDB" id="A0A7T8GPS7"/>
<keyword evidence="1" id="KW-0472">Membrane</keyword>
<dbReference type="InterPro" id="IPR040346">
    <property type="entry name" value="GEX1/Brambleberry"/>
</dbReference>
<keyword evidence="1" id="KW-0812">Transmembrane</keyword>
<evidence type="ECO:0000313" key="3">
    <source>
        <dbReference type="Proteomes" id="UP000595437"/>
    </source>
</evidence>